<evidence type="ECO:0000313" key="3">
    <source>
        <dbReference type="EMBL" id="KQC31159.1"/>
    </source>
</evidence>
<dbReference type="InterPro" id="IPR036249">
    <property type="entry name" value="Thioredoxin-like_sf"/>
</dbReference>
<dbReference type="EMBL" id="LCTZ01000002">
    <property type="protein sequence ID" value="KQC31159.1"/>
    <property type="molecule type" value="Genomic_DNA"/>
</dbReference>
<dbReference type="Proteomes" id="UP000050827">
    <property type="component" value="Unassembled WGS sequence"/>
</dbReference>
<dbReference type="AlphaFoldDB" id="A0A0Q0XPX0"/>
<feature type="signal peptide" evidence="1">
    <location>
        <begin position="1"/>
        <end position="17"/>
    </location>
</feature>
<sequence length="184" mass="21303">MKLIVATFLLVSSSLLSQDFNKEIIPENGKKYMLGKINKEGLTSEPYNAWFTKGHDVYAVDKSMVKLFKKKLGKHHVKLFLGTWCGDSKREVPRFIKILETAKFPMEQLEIVALDRRKEFYKSSPTGEEKGLNIVKVPTFIFVKNGEEVNRIIERPIESLEEDIETIVNGKKYTPNYTDVKRTW</sequence>
<dbReference type="PATRIC" id="fig|1547436.3.peg.3220"/>
<comment type="caution">
    <text evidence="3">The sequence shown here is derived from an EMBL/GenBank/DDBJ whole genome shotgun (WGS) entry which is preliminary data.</text>
</comment>
<dbReference type="SUPFAM" id="SSF52833">
    <property type="entry name" value="Thioredoxin-like"/>
    <property type="match status" value="1"/>
</dbReference>
<protein>
    <submittedName>
        <fullName evidence="3">Thioredoxin</fullName>
    </submittedName>
</protein>
<feature type="chain" id="PRO_5006186684" evidence="1">
    <location>
        <begin position="18"/>
        <end position="184"/>
    </location>
</feature>
<dbReference type="Gene3D" id="3.40.30.10">
    <property type="entry name" value="Glutaredoxin"/>
    <property type="match status" value="1"/>
</dbReference>
<reference evidence="3 4" key="1">
    <citation type="submission" date="2015-04" db="EMBL/GenBank/DDBJ databases">
        <title>Complete genome of flavobacterium.</title>
        <authorList>
            <person name="Kwon Y.M."/>
            <person name="Kim S.-J."/>
        </authorList>
    </citation>
    <scope>NUCLEOTIDE SEQUENCE [LARGE SCALE GENOMIC DNA]</scope>
    <source>
        <strain evidence="3 4">DK169</strain>
    </source>
</reference>
<keyword evidence="1" id="KW-0732">Signal</keyword>
<accession>A0A0Q0XPX0</accession>
<evidence type="ECO:0000313" key="4">
    <source>
        <dbReference type="Proteomes" id="UP000050827"/>
    </source>
</evidence>
<gene>
    <name evidence="3" type="ORF">AAY42_15610</name>
</gene>
<organism evidence="3 4">
    <name type="scientific">Flagellimonas eckloniae</name>
    <dbReference type="NCBI Taxonomy" id="346185"/>
    <lineage>
        <taxon>Bacteria</taxon>
        <taxon>Pseudomonadati</taxon>
        <taxon>Bacteroidota</taxon>
        <taxon>Flavobacteriia</taxon>
        <taxon>Flavobacteriales</taxon>
        <taxon>Flavobacteriaceae</taxon>
        <taxon>Flagellimonas</taxon>
    </lineage>
</organism>
<evidence type="ECO:0000259" key="2">
    <source>
        <dbReference type="PROSITE" id="PS51352"/>
    </source>
</evidence>
<dbReference type="Pfam" id="PF00085">
    <property type="entry name" value="Thioredoxin"/>
    <property type="match status" value="1"/>
</dbReference>
<keyword evidence="4" id="KW-1185">Reference proteome</keyword>
<dbReference type="STRING" id="346185.AAY42_15610"/>
<dbReference type="RefSeq" id="WP_245625631.1">
    <property type="nucleotide sequence ID" value="NZ_LCTZ01000002.1"/>
</dbReference>
<dbReference type="PROSITE" id="PS51352">
    <property type="entry name" value="THIOREDOXIN_2"/>
    <property type="match status" value="1"/>
</dbReference>
<dbReference type="CDD" id="cd02947">
    <property type="entry name" value="TRX_family"/>
    <property type="match status" value="1"/>
</dbReference>
<name>A0A0Q0XPX0_9FLAO</name>
<dbReference type="InterPro" id="IPR013766">
    <property type="entry name" value="Thioredoxin_domain"/>
</dbReference>
<proteinExistence type="predicted"/>
<feature type="domain" description="Thioredoxin" evidence="2">
    <location>
        <begin position="38"/>
        <end position="169"/>
    </location>
</feature>
<evidence type="ECO:0000256" key="1">
    <source>
        <dbReference type="SAM" id="SignalP"/>
    </source>
</evidence>